<name>A0A078IPI1_BRANA</name>
<evidence type="ECO:0000256" key="2">
    <source>
        <dbReference type="ARBA" id="ARBA00006374"/>
    </source>
</evidence>
<dbReference type="PaxDb" id="3708-A0A078IPI1"/>
<dbReference type="EMBL" id="LK033033">
    <property type="protein sequence ID" value="CDY51842.1"/>
    <property type="molecule type" value="Genomic_DNA"/>
</dbReference>
<keyword evidence="3" id="KW-0698">rRNA processing</keyword>
<dbReference type="STRING" id="3708.A0A078IPI1"/>
<dbReference type="PANTHER" id="PTHR13026:SF0">
    <property type="entry name" value="RIBOSOMAL RNA PROCESSING 1B"/>
    <property type="match status" value="1"/>
</dbReference>
<gene>
    <name evidence="5" type="primary">BnaA03g56090D</name>
    <name evidence="5" type="ORF">GSBRNA2T00004322001</name>
</gene>
<protein>
    <submittedName>
        <fullName evidence="5">BnaA03g56090D protein</fullName>
    </submittedName>
</protein>
<comment type="subcellular location">
    <subcellularLocation>
        <location evidence="1">Nucleus</location>
    </subcellularLocation>
</comment>
<proteinExistence type="inferred from homology"/>
<dbReference type="GO" id="GO:0005634">
    <property type="term" value="C:nucleus"/>
    <property type="evidence" value="ECO:0000318"/>
    <property type="project" value="GO_Central"/>
</dbReference>
<evidence type="ECO:0000256" key="3">
    <source>
        <dbReference type="ARBA" id="ARBA00022552"/>
    </source>
</evidence>
<dbReference type="GO" id="GO:0030688">
    <property type="term" value="C:preribosome, small subunit precursor"/>
    <property type="evidence" value="ECO:0007669"/>
    <property type="project" value="InterPro"/>
</dbReference>
<dbReference type="AlphaFoldDB" id="A0A078IPI1"/>
<evidence type="ECO:0000256" key="1">
    <source>
        <dbReference type="ARBA" id="ARBA00004123"/>
    </source>
</evidence>
<reference evidence="5 6" key="1">
    <citation type="journal article" date="2014" name="Science">
        <title>Plant genetics. Early allopolyploid evolution in the post-Neolithic Brassica napus oilseed genome.</title>
        <authorList>
            <person name="Chalhoub B."/>
            <person name="Denoeud F."/>
            <person name="Liu S."/>
            <person name="Parkin I.A."/>
            <person name="Tang H."/>
            <person name="Wang X."/>
            <person name="Chiquet J."/>
            <person name="Belcram H."/>
            <person name="Tong C."/>
            <person name="Samans B."/>
            <person name="Correa M."/>
            <person name="Da Silva C."/>
            <person name="Just J."/>
            <person name="Falentin C."/>
            <person name="Koh C.S."/>
            <person name="Le Clainche I."/>
            <person name="Bernard M."/>
            <person name="Bento P."/>
            <person name="Noel B."/>
            <person name="Labadie K."/>
            <person name="Alberti A."/>
            <person name="Charles M."/>
            <person name="Arnaud D."/>
            <person name="Guo H."/>
            <person name="Daviaud C."/>
            <person name="Alamery S."/>
            <person name="Jabbari K."/>
            <person name="Zhao M."/>
            <person name="Edger P.P."/>
            <person name="Chelaifa H."/>
            <person name="Tack D."/>
            <person name="Lassalle G."/>
            <person name="Mestiri I."/>
            <person name="Schnel N."/>
            <person name="Le Paslier M.C."/>
            <person name="Fan G."/>
            <person name="Renault V."/>
            <person name="Bayer P.E."/>
            <person name="Golicz A.A."/>
            <person name="Manoli S."/>
            <person name="Lee T.H."/>
            <person name="Thi V.H."/>
            <person name="Chalabi S."/>
            <person name="Hu Q."/>
            <person name="Fan C."/>
            <person name="Tollenaere R."/>
            <person name="Lu Y."/>
            <person name="Battail C."/>
            <person name="Shen J."/>
            <person name="Sidebottom C.H."/>
            <person name="Wang X."/>
            <person name="Canaguier A."/>
            <person name="Chauveau A."/>
            <person name="Berard A."/>
            <person name="Deniot G."/>
            <person name="Guan M."/>
            <person name="Liu Z."/>
            <person name="Sun F."/>
            <person name="Lim Y.P."/>
            <person name="Lyons E."/>
            <person name="Town C.D."/>
            <person name="Bancroft I."/>
            <person name="Wang X."/>
            <person name="Meng J."/>
            <person name="Ma J."/>
            <person name="Pires J.C."/>
            <person name="King G.J."/>
            <person name="Brunel D."/>
            <person name="Delourme R."/>
            <person name="Renard M."/>
            <person name="Aury J.M."/>
            <person name="Adams K.L."/>
            <person name="Batley J."/>
            <person name="Snowdon R.J."/>
            <person name="Tost J."/>
            <person name="Edwards D."/>
            <person name="Zhou Y."/>
            <person name="Hua W."/>
            <person name="Sharpe A.G."/>
            <person name="Paterson A.H."/>
            <person name="Guan C."/>
            <person name="Wincker P."/>
        </authorList>
    </citation>
    <scope>NUCLEOTIDE SEQUENCE [LARGE SCALE GENOMIC DNA]</scope>
    <source>
        <strain evidence="6">cv. Darmor-bzh</strain>
    </source>
</reference>
<dbReference type="InterPro" id="IPR010301">
    <property type="entry name" value="RRP1"/>
</dbReference>
<comment type="similarity">
    <text evidence="2">Belongs to the RRP1 family.</text>
</comment>
<dbReference type="PANTHER" id="PTHR13026">
    <property type="entry name" value="NNP-1 PROTEIN NOVEL NUCLEAR PROTEIN 1 NOP52"/>
    <property type="match status" value="1"/>
</dbReference>
<organism evidence="5 6">
    <name type="scientific">Brassica napus</name>
    <name type="common">Rape</name>
    <dbReference type="NCBI Taxonomy" id="3708"/>
    <lineage>
        <taxon>Eukaryota</taxon>
        <taxon>Viridiplantae</taxon>
        <taxon>Streptophyta</taxon>
        <taxon>Embryophyta</taxon>
        <taxon>Tracheophyta</taxon>
        <taxon>Spermatophyta</taxon>
        <taxon>Magnoliopsida</taxon>
        <taxon>eudicotyledons</taxon>
        <taxon>Gunneridae</taxon>
        <taxon>Pentapetalae</taxon>
        <taxon>rosids</taxon>
        <taxon>malvids</taxon>
        <taxon>Brassicales</taxon>
        <taxon>Brassicaceae</taxon>
        <taxon>Brassiceae</taxon>
        <taxon>Brassica</taxon>
    </lineage>
</organism>
<evidence type="ECO:0000313" key="6">
    <source>
        <dbReference type="Proteomes" id="UP000028999"/>
    </source>
</evidence>
<dbReference type="Proteomes" id="UP000028999">
    <property type="component" value="Unassembled WGS sequence"/>
</dbReference>
<dbReference type="GO" id="GO:0006364">
    <property type="term" value="P:rRNA processing"/>
    <property type="evidence" value="ECO:0007669"/>
    <property type="project" value="UniProtKB-KW"/>
</dbReference>
<sequence length="289" mass="33349">MVKRNQLSPPQPPPLPIKEQCKSLIKNLASCKQTIRDRSLRTVLRTWLPEQTSIPDESMKKLWQGLFYCLWHADKSLYQSELIDRLAAALQSLPLPLSLHYFSAFLFTMRREWSRIDRLRLDKFYLLIRRFLNGLFEIMDGSAWDLELTRRLMGVLFDGTFFGGGRFNGSGGVSYHVACAFVEEVRPFLPLRKEVLEVVFGPFVVVMGVVSDKVLVGKVKSCLFDELLEWEEAVDQEFEEVTVAMKIPAGPVREFFQGFDTVLKVYAANIFFILSHFSSKTDHVIHIYQ</sequence>
<dbReference type="OMA" id="MEMHEET"/>
<evidence type="ECO:0000256" key="4">
    <source>
        <dbReference type="ARBA" id="ARBA00023242"/>
    </source>
</evidence>
<dbReference type="Pfam" id="PF05997">
    <property type="entry name" value="Nop52"/>
    <property type="match status" value="1"/>
</dbReference>
<keyword evidence="4" id="KW-0539">Nucleus</keyword>
<accession>A0A078IPI1</accession>
<keyword evidence="6" id="KW-1185">Reference proteome</keyword>
<evidence type="ECO:0000313" key="5">
    <source>
        <dbReference type="EMBL" id="CDY51842.1"/>
    </source>
</evidence>
<dbReference type="Gramene" id="CDY51842">
    <property type="protein sequence ID" value="CDY51842"/>
    <property type="gene ID" value="GSBRNA2T00004322001"/>
</dbReference>